<dbReference type="SMART" id="SM00532">
    <property type="entry name" value="LIGANc"/>
    <property type="match status" value="1"/>
</dbReference>
<evidence type="ECO:0000256" key="12">
    <source>
        <dbReference type="RuleBase" id="RU000618"/>
    </source>
</evidence>
<dbReference type="Gene3D" id="3.30.470.30">
    <property type="entry name" value="DNA ligase/mRNA capping enzyme"/>
    <property type="match status" value="1"/>
</dbReference>
<dbReference type="PANTHER" id="PTHR23389:SF9">
    <property type="entry name" value="DNA LIGASE"/>
    <property type="match status" value="1"/>
</dbReference>
<dbReference type="SUPFAM" id="SSF50249">
    <property type="entry name" value="Nucleic acid-binding proteins"/>
    <property type="match status" value="1"/>
</dbReference>
<dbReference type="CDD" id="cd17748">
    <property type="entry name" value="BRCT_DNA_ligase_like"/>
    <property type="match status" value="1"/>
</dbReference>
<keyword evidence="2 11" id="KW-0436">Ligase</keyword>
<evidence type="ECO:0000313" key="15">
    <source>
        <dbReference type="Proteomes" id="UP001162734"/>
    </source>
</evidence>
<dbReference type="EMBL" id="AP025592">
    <property type="protein sequence ID" value="BDG08971.1"/>
    <property type="molecule type" value="Genomic_DNA"/>
</dbReference>
<dbReference type="NCBIfam" id="TIGR00575">
    <property type="entry name" value="dnlj"/>
    <property type="match status" value="1"/>
</dbReference>
<evidence type="ECO:0000256" key="7">
    <source>
        <dbReference type="ARBA" id="ARBA00022842"/>
    </source>
</evidence>
<organism evidence="14 15">
    <name type="scientific">Anaeromyxobacter paludicola</name>
    <dbReference type="NCBI Taxonomy" id="2918171"/>
    <lineage>
        <taxon>Bacteria</taxon>
        <taxon>Pseudomonadati</taxon>
        <taxon>Myxococcota</taxon>
        <taxon>Myxococcia</taxon>
        <taxon>Myxococcales</taxon>
        <taxon>Cystobacterineae</taxon>
        <taxon>Anaeromyxobacteraceae</taxon>
        <taxon>Anaeromyxobacter</taxon>
    </lineage>
</organism>
<evidence type="ECO:0000256" key="10">
    <source>
        <dbReference type="ARBA" id="ARBA00034005"/>
    </source>
</evidence>
<keyword evidence="3 11" id="KW-0235">DNA replication</keyword>
<comment type="catalytic activity">
    <reaction evidence="10 11 12">
        <text>NAD(+) + (deoxyribonucleotide)n-3'-hydroxyl + 5'-phospho-(deoxyribonucleotide)m = (deoxyribonucleotide)n+m + AMP + beta-nicotinamide D-nucleotide.</text>
        <dbReference type="EC" id="6.5.1.2"/>
    </reaction>
</comment>
<feature type="binding site" evidence="11">
    <location>
        <begin position="36"/>
        <end position="40"/>
    </location>
    <ligand>
        <name>NAD(+)</name>
        <dbReference type="ChEBI" id="CHEBI:57540"/>
    </ligand>
</feature>
<dbReference type="Pfam" id="PF03120">
    <property type="entry name" value="OB_DNA_ligase"/>
    <property type="match status" value="1"/>
</dbReference>
<dbReference type="InterPro" id="IPR018239">
    <property type="entry name" value="DNA_ligase_AS"/>
</dbReference>
<dbReference type="NCBIfam" id="NF005932">
    <property type="entry name" value="PRK07956.1"/>
    <property type="match status" value="1"/>
</dbReference>
<dbReference type="Gene3D" id="3.40.50.10190">
    <property type="entry name" value="BRCT domain"/>
    <property type="match status" value="1"/>
</dbReference>
<dbReference type="Proteomes" id="UP001162734">
    <property type="component" value="Chromosome"/>
</dbReference>
<evidence type="ECO:0000256" key="11">
    <source>
        <dbReference type="HAMAP-Rule" id="MF_01588"/>
    </source>
</evidence>
<dbReference type="InterPro" id="IPR004150">
    <property type="entry name" value="NAD_DNA_ligase_OB"/>
</dbReference>
<evidence type="ECO:0000256" key="8">
    <source>
        <dbReference type="ARBA" id="ARBA00023027"/>
    </source>
</evidence>
<dbReference type="InterPro" id="IPR003583">
    <property type="entry name" value="Hlx-hairpin-Hlx_DNA-bd_motif"/>
</dbReference>
<feature type="binding site" evidence="11">
    <location>
        <position position="184"/>
    </location>
    <ligand>
        <name>NAD(+)</name>
        <dbReference type="ChEBI" id="CHEBI:57540"/>
    </ligand>
</feature>
<evidence type="ECO:0000256" key="9">
    <source>
        <dbReference type="ARBA" id="ARBA00023204"/>
    </source>
</evidence>
<comment type="cofactor">
    <cofactor evidence="11">
        <name>Mg(2+)</name>
        <dbReference type="ChEBI" id="CHEBI:18420"/>
    </cofactor>
    <cofactor evidence="11">
        <name>Mn(2+)</name>
        <dbReference type="ChEBI" id="CHEBI:29035"/>
    </cofactor>
</comment>
<keyword evidence="8 11" id="KW-0520">NAD</keyword>
<dbReference type="CDD" id="cd00114">
    <property type="entry name" value="LIGANc"/>
    <property type="match status" value="1"/>
</dbReference>
<dbReference type="SUPFAM" id="SSF47781">
    <property type="entry name" value="RuvA domain 2-like"/>
    <property type="match status" value="1"/>
</dbReference>
<dbReference type="Gene3D" id="2.40.50.140">
    <property type="entry name" value="Nucleic acid-binding proteins"/>
    <property type="match status" value="1"/>
</dbReference>
<dbReference type="PANTHER" id="PTHR23389">
    <property type="entry name" value="CHROMOSOME TRANSMISSION FIDELITY FACTOR 18"/>
    <property type="match status" value="1"/>
</dbReference>
<dbReference type="Pfam" id="PF03119">
    <property type="entry name" value="DNA_ligase_ZBD"/>
    <property type="match status" value="1"/>
</dbReference>
<proteinExistence type="inferred from homology"/>
<keyword evidence="4 11" id="KW-0479">Metal-binding</keyword>
<dbReference type="EC" id="6.5.1.2" evidence="11 12"/>
<comment type="function">
    <text evidence="1 11">DNA ligase that catalyzes the formation of phosphodiester linkages between 5'-phosphoryl and 3'-hydroxyl groups in double-stranded DNA using NAD as a coenzyme and as the energy source for the reaction. It is essential for DNA replication and repair of damaged DNA.</text>
</comment>
<dbReference type="InterPro" id="IPR041663">
    <property type="entry name" value="DisA/LigA_HHH"/>
</dbReference>
<dbReference type="SUPFAM" id="SSF56091">
    <property type="entry name" value="DNA ligase/mRNA capping enzyme, catalytic domain"/>
    <property type="match status" value="1"/>
</dbReference>
<dbReference type="SUPFAM" id="SSF52113">
    <property type="entry name" value="BRCT domain"/>
    <property type="match status" value="1"/>
</dbReference>
<dbReference type="Gene3D" id="6.20.10.30">
    <property type="match status" value="1"/>
</dbReference>
<evidence type="ECO:0000256" key="2">
    <source>
        <dbReference type="ARBA" id="ARBA00022598"/>
    </source>
</evidence>
<evidence type="ECO:0000256" key="5">
    <source>
        <dbReference type="ARBA" id="ARBA00022763"/>
    </source>
</evidence>
<dbReference type="HAMAP" id="MF_01588">
    <property type="entry name" value="DNA_ligase_A"/>
    <property type="match status" value="1"/>
</dbReference>
<dbReference type="InterPro" id="IPR004149">
    <property type="entry name" value="Znf_DNAligase_C4"/>
</dbReference>
<evidence type="ECO:0000256" key="3">
    <source>
        <dbReference type="ARBA" id="ARBA00022705"/>
    </source>
</evidence>
<dbReference type="Pfam" id="PF01653">
    <property type="entry name" value="DNA_ligase_aden"/>
    <property type="match status" value="1"/>
</dbReference>
<comment type="similarity">
    <text evidence="11">Belongs to the NAD-dependent DNA ligase family. LigA subfamily.</text>
</comment>
<dbReference type="InterPro" id="IPR001679">
    <property type="entry name" value="DNA_ligase"/>
</dbReference>
<dbReference type="InterPro" id="IPR013840">
    <property type="entry name" value="DNAligase_N"/>
</dbReference>
<accession>A0ABM7XAV4</accession>
<sequence>MPTPGSAESRRAAELKERLRAADHAYYVLDQPVLSDAEYDRLMRELAALEAEHPELRDPDSPTQRVSGAPSARFDRVVHREPMLSLGNVQTDEELDELDARVHRLLELPEGVKVAYVCEPKLDGLSAELVYEDGVFVSGSTRGDGVNGEDVTRNLRTIGGLGANRGVPQRLEGSPPRRLEVRGEVLLQKKHFEAMNQLILRQGGEPFANPRNAAAGSLRQLDWRVTATRPLSFIAYEALTPETEPGGSADRRAEAKPEQKIAPWRTHWDKLADLARFGFDTNPENARCSGIEEVKRFRDLMERRRFELPYDTDGVVVKVDDLDWRRRLGAASKFPRWAAAFKYPPQEEATRVRTIWASVGRTGILTPVVEVDPVQLSGATVSRATLHNEDEMRRKDIRQGDWVLIRRAGEVIPEVVKPLPERRTGEETFFEFPSRCPVCGAAVVREEGEKVYRCTGAACPAQLVGRLRHFAQRRAMDVDGLGDKLCAQLVQSGLVKDFADLYAVTREQWQGLERMAEKSAQNIVDALERSKQTTLRRLVFGLGIPQVGEATAATLARHFGSLERFLAASEEELLGVRDIGPESAREIRAWTAEPQNVRVVERLLAAGVAPAPEQVDARGPFAGKTVVLTGGLASLSRDDAKAEIERRGGKVSGSVSKKTHLVVAGEDAGSKLEKARGLGVKVIGEEEFLALLKE</sequence>
<dbReference type="InterPro" id="IPR012340">
    <property type="entry name" value="NA-bd_OB-fold"/>
</dbReference>
<feature type="domain" description="BRCT" evidence="13">
    <location>
        <begin position="616"/>
        <end position="694"/>
    </location>
</feature>
<dbReference type="InterPro" id="IPR001357">
    <property type="entry name" value="BRCT_dom"/>
</dbReference>
<keyword evidence="6 11" id="KW-0862">Zinc</keyword>
<keyword evidence="5 11" id="KW-0227">DNA damage</keyword>
<dbReference type="InterPro" id="IPR033136">
    <property type="entry name" value="DNA_ligase_CS"/>
</dbReference>
<dbReference type="PIRSF" id="PIRSF001604">
    <property type="entry name" value="LigA"/>
    <property type="match status" value="1"/>
</dbReference>
<comment type="caution">
    <text evidence="11">Lacks conserved residue(s) required for the propagation of feature annotation.</text>
</comment>
<evidence type="ECO:0000256" key="1">
    <source>
        <dbReference type="ARBA" id="ARBA00004067"/>
    </source>
</evidence>
<keyword evidence="7 11" id="KW-0460">Magnesium</keyword>
<feature type="binding site" evidence="11">
    <location>
        <position position="436"/>
    </location>
    <ligand>
        <name>Zn(2+)</name>
        <dbReference type="ChEBI" id="CHEBI:29105"/>
    </ligand>
</feature>
<evidence type="ECO:0000256" key="4">
    <source>
        <dbReference type="ARBA" id="ARBA00022723"/>
    </source>
</evidence>
<name>A0ABM7XAV4_9BACT</name>
<feature type="binding site" evidence="11">
    <location>
        <position position="318"/>
    </location>
    <ligand>
        <name>NAD(+)</name>
        <dbReference type="ChEBI" id="CHEBI:57540"/>
    </ligand>
</feature>
<evidence type="ECO:0000313" key="14">
    <source>
        <dbReference type="EMBL" id="BDG08971.1"/>
    </source>
</evidence>
<reference evidence="15" key="1">
    <citation type="journal article" date="2022" name="Int. J. Syst. Evol. Microbiol.">
        <title>Anaeromyxobacter oryzae sp. nov., Anaeromyxobacter diazotrophicus sp. nov. and Anaeromyxobacter paludicola sp. nov., isolated from paddy soils.</title>
        <authorList>
            <person name="Itoh H."/>
            <person name="Xu Z."/>
            <person name="Mise K."/>
            <person name="Masuda Y."/>
            <person name="Ushijima N."/>
            <person name="Hayakawa C."/>
            <person name="Shiratori Y."/>
            <person name="Senoo K."/>
        </authorList>
    </citation>
    <scope>NUCLEOTIDE SEQUENCE [LARGE SCALE GENOMIC DNA]</scope>
    <source>
        <strain evidence="15">Red630</strain>
    </source>
</reference>
<keyword evidence="11" id="KW-0464">Manganese</keyword>
<dbReference type="PROSITE" id="PS50172">
    <property type="entry name" value="BRCT"/>
    <property type="match status" value="1"/>
</dbReference>
<keyword evidence="15" id="KW-1185">Reference proteome</keyword>
<dbReference type="Gene3D" id="1.10.150.20">
    <property type="entry name" value="5' to 3' exonuclease, C-terminal subdomain"/>
    <property type="match status" value="2"/>
</dbReference>
<feature type="active site" description="N6-AMP-lysine intermediate" evidence="11">
    <location>
        <position position="121"/>
    </location>
</feature>
<keyword evidence="9 11" id="KW-0234">DNA repair</keyword>
<evidence type="ECO:0000256" key="6">
    <source>
        <dbReference type="ARBA" id="ARBA00022833"/>
    </source>
</evidence>
<feature type="binding site" evidence="11">
    <location>
        <position position="439"/>
    </location>
    <ligand>
        <name>Zn(2+)</name>
        <dbReference type="ChEBI" id="CHEBI:29105"/>
    </ligand>
</feature>
<gene>
    <name evidence="11 14" type="primary">ligA</name>
    <name evidence="14" type="ORF">AMPC_20840</name>
</gene>
<evidence type="ECO:0000259" key="13">
    <source>
        <dbReference type="PROSITE" id="PS50172"/>
    </source>
</evidence>
<dbReference type="GO" id="GO:0016874">
    <property type="term" value="F:ligase activity"/>
    <property type="evidence" value="ECO:0007669"/>
    <property type="project" value="UniProtKB-KW"/>
</dbReference>
<feature type="binding site" evidence="11">
    <location>
        <begin position="85"/>
        <end position="86"/>
    </location>
    <ligand>
        <name>NAD(+)</name>
        <dbReference type="ChEBI" id="CHEBI:57540"/>
    </ligand>
</feature>
<dbReference type="PROSITE" id="PS01056">
    <property type="entry name" value="DNA_LIGASE_N2"/>
    <property type="match status" value="1"/>
</dbReference>
<dbReference type="RefSeq" id="WP_248340522.1">
    <property type="nucleotide sequence ID" value="NZ_AP025592.1"/>
</dbReference>
<feature type="binding site" evidence="11">
    <location>
        <position position="459"/>
    </location>
    <ligand>
        <name>Zn(2+)</name>
        <dbReference type="ChEBI" id="CHEBI:29105"/>
    </ligand>
</feature>
<feature type="binding site" evidence="11">
    <location>
        <position position="342"/>
    </location>
    <ligand>
        <name>NAD(+)</name>
        <dbReference type="ChEBI" id="CHEBI:57540"/>
    </ligand>
</feature>
<feature type="binding site" evidence="11">
    <location>
        <position position="142"/>
    </location>
    <ligand>
        <name>NAD(+)</name>
        <dbReference type="ChEBI" id="CHEBI:57540"/>
    </ligand>
</feature>
<dbReference type="InterPro" id="IPR010994">
    <property type="entry name" value="RuvA_2-like"/>
</dbReference>
<dbReference type="SMART" id="SM00278">
    <property type="entry name" value="HhH1"/>
    <property type="match status" value="3"/>
</dbReference>
<feature type="binding site" evidence="11">
    <location>
        <position position="119"/>
    </location>
    <ligand>
        <name>NAD(+)</name>
        <dbReference type="ChEBI" id="CHEBI:57540"/>
    </ligand>
</feature>
<protein>
    <recommendedName>
        <fullName evidence="11 12">DNA ligase</fullName>
        <ecNumber evidence="11 12">6.5.1.2</ecNumber>
    </recommendedName>
    <alternativeName>
        <fullName evidence="11">Polydeoxyribonucleotide synthase [NAD(+)]</fullName>
    </alternativeName>
</protein>
<dbReference type="Gene3D" id="1.10.287.610">
    <property type="entry name" value="Helix hairpin bin"/>
    <property type="match status" value="1"/>
</dbReference>
<dbReference type="InterPro" id="IPR013839">
    <property type="entry name" value="DNAligase_adenylation"/>
</dbReference>
<dbReference type="Pfam" id="PF00533">
    <property type="entry name" value="BRCT"/>
    <property type="match status" value="1"/>
</dbReference>
<dbReference type="Pfam" id="PF12826">
    <property type="entry name" value="HHH_2"/>
    <property type="match status" value="1"/>
</dbReference>
<dbReference type="SMART" id="SM00292">
    <property type="entry name" value="BRCT"/>
    <property type="match status" value="1"/>
</dbReference>
<dbReference type="Pfam" id="PF14520">
    <property type="entry name" value="HHH_5"/>
    <property type="match status" value="1"/>
</dbReference>
<dbReference type="InterPro" id="IPR036420">
    <property type="entry name" value="BRCT_dom_sf"/>
</dbReference>
<dbReference type="PROSITE" id="PS01055">
    <property type="entry name" value="DNA_LIGASE_N1"/>
    <property type="match status" value="1"/>
</dbReference>